<keyword evidence="2" id="KW-1185">Reference proteome</keyword>
<comment type="caution">
    <text evidence="1">The sequence shown here is derived from an EMBL/GenBank/DDBJ whole genome shotgun (WGS) entry which is preliminary data.</text>
</comment>
<reference evidence="2" key="1">
    <citation type="submission" date="2022-10" db="EMBL/GenBank/DDBJ databases">
        <title>Genome assembly of Pristionchus species.</title>
        <authorList>
            <person name="Yoshida K."/>
            <person name="Sommer R.J."/>
        </authorList>
    </citation>
    <scope>NUCLEOTIDE SEQUENCE [LARGE SCALE GENOMIC DNA]</scope>
    <source>
        <strain evidence="2">RS5460</strain>
    </source>
</reference>
<proteinExistence type="predicted"/>
<dbReference type="EMBL" id="BTRK01000005">
    <property type="protein sequence ID" value="GMR52531.1"/>
    <property type="molecule type" value="Genomic_DNA"/>
</dbReference>
<organism evidence="1 2">
    <name type="scientific">Pristionchus mayeri</name>
    <dbReference type="NCBI Taxonomy" id="1317129"/>
    <lineage>
        <taxon>Eukaryota</taxon>
        <taxon>Metazoa</taxon>
        <taxon>Ecdysozoa</taxon>
        <taxon>Nematoda</taxon>
        <taxon>Chromadorea</taxon>
        <taxon>Rhabditida</taxon>
        <taxon>Rhabditina</taxon>
        <taxon>Diplogasteromorpha</taxon>
        <taxon>Diplogasteroidea</taxon>
        <taxon>Neodiplogasteridae</taxon>
        <taxon>Pristionchus</taxon>
    </lineage>
</organism>
<feature type="non-terminal residue" evidence="1">
    <location>
        <position position="115"/>
    </location>
</feature>
<protein>
    <submittedName>
        <fullName evidence="1">Uncharacterized protein</fullName>
    </submittedName>
</protein>
<accession>A0AAN5I6S7</accession>
<evidence type="ECO:0000313" key="2">
    <source>
        <dbReference type="Proteomes" id="UP001328107"/>
    </source>
</evidence>
<evidence type="ECO:0000313" key="1">
    <source>
        <dbReference type="EMBL" id="GMR52531.1"/>
    </source>
</evidence>
<sequence>LPKTVRTRELVLFVESHGSQEGDEISFYGDEKNICQRCNEAKISLDTVITQLRQYSSRTLLIHLACRKGQEIAGDDAEPLDQTMSTKRHKVLCAVKAGWTMIELMPVNPPTVKVL</sequence>
<dbReference type="AlphaFoldDB" id="A0AAN5I6S7"/>
<name>A0AAN5I6S7_9BILA</name>
<gene>
    <name evidence="1" type="ORF">PMAYCL1PPCAC_22726</name>
</gene>
<dbReference type="Proteomes" id="UP001328107">
    <property type="component" value="Unassembled WGS sequence"/>
</dbReference>
<feature type="non-terminal residue" evidence="1">
    <location>
        <position position="1"/>
    </location>
</feature>